<sequence length="437" mass="47775">MVRANLVICLKFVHYAFLDLLLCIASSHVHSSYIPSDRKDFIDHFRGRFYKNAEYSKFAPVVSRVEPGHDAFNGRAHDRPAVSTFKSDQHRSKVVDGFHGALRDDYGELVKDQRDAQVVSDPIPNLIGNPEASLYVEPVGGMDYTDVNVGDIPRGYGLRFADEPHVSIFSPPSVTSIPKAGSSQVYTIPQVFSSYAPASPFVERLPVARDSNPILQVFPSYVPASPFANDLPVAGESKPISDVSYQFVAGSPPSLKLVEIVANGSFPQQAQGVHDDYVFSAPTAGASSTMTFVAPMVNYTAQQHPPLVERLPLAHVRKPSLEESYQFAVQPSPSSEQVGVADRDGLSDELTVASSSRRAIAFDACQEASLEDSYRFAAHPSSFSEHVGSISPRQRLPLTHVSKPNLDESYQFAAQPSPSSEQFGVADRDMLSMELRV</sequence>
<feature type="chain" id="PRO_5037586321" evidence="1">
    <location>
        <begin position="32"/>
        <end position="437"/>
    </location>
</feature>
<evidence type="ECO:0000313" key="3">
    <source>
        <dbReference type="WBParaSite" id="jg3706"/>
    </source>
</evidence>
<feature type="signal peptide" evidence="1">
    <location>
        <begin position="1"/>
        <end position="31"/>
    </location>
</feature>
<dbReference type="AlphaFoldDB" id="A0A915E987"/>
<proteinExistence type="predicted"/>
<dbReference type="WBParaSite" id="jg3706">
    <property type="protein sequence ID" value="jg3706"/>
    <property type="gene ID" value="jg3706"/>
</dbReference>
<evidence type="ECO:0000313" key="2">
    <source>
        <dbReference type="Proteomes" id="UP000887574"/>
    </source>
</evidence>
<keyword evidence="1" id="KW-0732">Signal</keyword>
<reference evidence="3" key="1">
    <citation type="submission" date="2022-11" db="UniProtKB">
        <authorList>
            <consortium name="WormBaseParasite"/>
        </authorList>
    </citation>
    <scope>IDENTIFICATION</scope>
</reference>
<dbReference type="Proteomes" id="UP000887574">
    <property type="component" value="Unplaced"/>
</dbReference>
<accession>A0A915E987</accession>
<evidence type="ECO:0000256" key="1">
    <source>
        <dbReference type="SAM" id="SignalP"/>
    </source>
</evidence>
<keyword evidence="2" id="KW-1185">Reference proteome</keyword>
<protein>
    <submittedName>
        <fullName evidence="3">Uncharacterized protein</fullName>
    </submittedName>
</protein>
<organism evidence="2 3">
    <name type="scientific">Ditylenchus dipsaci</name>
    <dbReference type="NCBI Taxonomy" id="166011"/>
    <lineage>
        <taxon>Eukaryota</taxon>
        <taxon>Metazoa</taxon>
        <taxon>Ecdysozoa</taxon>
        <taxon>Nematoda</taxon>
        <taxon>Chromadorea</taxon>
        <taxon>Rhabditida</taxon>
        <taxon>Tylenchina</taxon>
        <taxon>Tylenchomorpha</taxon>
        <taxon>Sphaerularioidea</taxon>
        <taxon>Anguinidae</taxon>
        <taxon>Anguininae</taxon>
        <taxon>Ditylenchus</taxon>
    </lineage>
</organism>
<name>A0A915E987_9BILA</name>